<reference evidence="3" key="2">
    <citation type="submission" date="2014-03" db="EMBL/GenBank/DDBJ databases">
        <authorList>
            <person name="Genoscope - CEA"/>
        </authorList>
    </citation>
    <scope>NUCLEOTIDE SEQUENCE</scope>
</reference>
<dbReference type="SMART" id="SM00239">
    <property type="entry name" value="C2"/>
    <property type="match status" value="1"/>
</dbReference>
<reference evidence="3" key="1">
    <citation type="journal article" date="2014" name="Nat. Commun.">
        <title>The rainbow trout genome provides novel insights into evolution after whole-genome duplication in vertebrates.</title>
        <authorList>
            <person name="Berthelot C."/>
            <person name="Brunet F."/>
            <person name="Chalopin D."/>
            <person name="Juanchich A."/>
            <person name="Bernard M."/>
            <person name="Noel B."/>
            <person name="Bento P."/>
            <person name="Da Silva C."/>
            <person name="Labadie K."/>
            <person name="Alberti A."/>
            <person name="Aury J.M."/>
            <person name="Louis A."/>
            <person name="Dehais P."/>
            <person name="Bardou P."/>
            <person name="Montfort J."/>
            <person name="Klopp C."/>
            <person name="Cabau C."/>
            <person name="Gaspin C."/>
            <person name="Thorgaard G.H."/>
            <person name="Boussaha M."/>
            <person name="Quillet E."/>
            <person name="Guyomard R."/>
            <person name="Galiana D."/>
            <person name="Bobe J."/>
            <person name="Volff J.N."/>
            <person name="Genet C."/>
            <person name="Wincker P."/>
            <person name="Jaillon O."/>
            <person name="Roest Crollius H."/>
            <person name="Guiguen Y."/>
        </authorList>
    </citation>
    <scope>NUCLEOTIDE SEQUENCE [LARGE SCALE GENOMIC DNA]</scope>
</reference>
<dbReference type="GO" id="GO:0051607">
    <property type="term" value="P:defense response to virus"/>
    <property type="evidence" value="ECO:0007669"/>
    <property type="project" value="TreeGrafter"/>
</dbReference>
<sequence>MDMFISSPPLLFSLLSLRQCTMASLSLSLGLLVLCTLALVHCDLYDGHVRVWGLSASNLKGDLLSQPDPYVKVWCGPTFGGMSSILKNQANPTWPGEFNFVDIIHKSVLKLEVWDDDAGPDHRLGTCTTTIRRGTHTETCHLKKGTVYYTYSYDYSH</sequence>
<proteinExistence type="predicted"/>
<keyword evidence="1" id="KW-0732">Signal</keyword>
<dbReference type="PANTHER" id="PTHR46096:SF3">
    <property type="entry name" value="PERFORIN-1"/>
    <property type="match status" value="1"/>
</dbReference>
<evidence type="ECO:0000313" key="4">
    <source>
        <dbReference type="Proteomes" id="UP000193380"/>
    </source>
</evidence>
<dbReference type="Pfam" id="PF00168">
    <property type="entry name" value="C2"/>
    <property type="match status" value="1"/>
</dbReference>
<dbReference type="InterPro" id="IPR035892">
    <property type="entry name" value="C2_domain_sf"/>
</dbReference>
<name>A0A060YV85_ONCMY</name>
<accession>A0A060YV85</accession>
<dbReference type="InterPro" id="IPR052784">
    <property type="entry name" value="Perforin-1_pore-forming"/>
</dbReference>
<dbReference type="PaxDb" id="8022-A0A060YV85"/>
<dbReference type="AlphaFoldDB" id="A0A060YV85"/>
<dbReference type="GO" id="GO:0001771">
    <property type="term" value="P:immunological synapse formation"/>
    <property type="evidence" value="ECO:0007669"/>
    <property type="project" value="TreeGrafter"/>
</dbReference>
<dbReference type="InterPro" id="IPR000008">
    <property type="entry name" value="C2_dom"/>
</dbReference>
<dbReference type="EMBL" id="FR922656">
    <property type="protein sequence ID" value="CDQ95773.1"/>
    <property type="molecule type" value="Genomic_DNA"/>
</dbReference>
<dbReference type="STRING" id="8022.A0A060YV85"/>
<evidence type="ECO:0000256" key="1">
    <source>
        <dbReference type="ARBA" id="ARBA00022729"/>
    </source>
</evidence>
<evidence type="ECO:0000313" key="3">
    <source>
        <dbReference type="EMBL" id="CDQ95773.1"/>
    </source>
</evidence>
<dbReference type="PROSITE" id="PS50004">
    <property type="entry name" value="C2"/>
    <property type="match status" value="1"/>
</dbReference>
<dbReference type="Gene3D" id="2.60.40.150">
    <property type="entry name" value="C2 domain"/>
    <property type="match status" value="1"/>
</dbReference>
<feature type="domain" description="C2" evidence="2">
    <location>
        <begin position="28"/>
        <end position="144"/>
    </location>
</feature>
<organism evidence="3 4">
    <name type="scientific">Oncorhynchus mykiss</name>
    <name type="common">Rainbow trout</name>
    <name type="synonym">Salmo gairdneri</name>
    <dbReference type="NCBI Taxonomy" id="8022"/>
    <lineage>
        <taxon>Eukaryota</taxon>
        <taxon>Metazoa</taxon>
        <taxon>Chordata</taxon>
        <taxon>Craniata</taxon>
        <taxon>Vertebrata</taxon>
        <taxon>Euteleostomi</taxon>
        <taxon>Actinopterygii</taxon>
        <taxon>Neopterygii</taxon>
        <taxon>Teleostei</taxon>
        <taxon>Protacanthopterygii</taxon>
        <taxon>Salmoniformes</taxon>
        <taxon>Salmonidae</taxon>
        <taxon>Salmoninae</taxon>
        <taxon>Oncorhynchus</taxon>
    </lineage>
</organism>
<evidence type="ECO:0000259" key="2">
    <source>
        <dbReference type="PROSITE" id="PS50004"/>
    </source>
</evidence>
<dbReference type="PANTHER" id="PTHR46096">
    <property type="entry name" value="PERFORIN-1"/>
    <property type="match status" value="1"/>
</dbReference>
<dbReference type="Proteomes" id="UP000193380">
    <property type="component" value="Unassembled WGS sequence"/>
</dbReference>
<dbReference type="SUPFAM" id="SSF49562">
    <property type="entry name" value="C2 domain (Calcium/lipid-binding domain, CaLB)"/>
    <property type="match status" value="1"/>
</dbReference>
<protein>
    <recommendedName>
        <fullName evidence="2">C2 domain-containing protein</fullName>
    </recommendedName>
</protein>
<gene>
    <name evidence="3" type="ORF">GSONMT00032309001</name>
</gene>
<dbReference type="GO" id="GO:0022829">
    <property type="term" value="F:wide pore channel activity"/>
    <property type="evidence" value="ECO:0007669"/>
    <property type="project" value="TreeGrafter"/>
</dbReference>
<dbReference type="GO" id="GO:0016020">
    <property type="term" value="C:membrane"/>
    <property type="evidence" value="ECO:0007669"/>
    <property type="project" value="TreeGrafter"/>
</dbReference>
<dbReference type="GO" id="GO:0001913">
    <property type="term" value="P:T cell mediated cytotoxicity"/>
    <property type="evidence" value="ECO:0007669"/>
    <property type="project" value="TreeGrafter"/>
</dbReference>